<feature type="non-terminal residue" evidence="2">
    <location>
        <position position="58"/>
    </location>
</feature>
<organism evidence="2">
    <name type="scientific">uncultured Sphingomonadaceae bacterium</name>
    <dbReference type="NCBI Taxonomy" id="169976"/>
    <lineage>
        <taxon>Bacteria</taxon>
        <taxon>Pseudomonadati</taxon>
        <taxon>Pseudomonadota</taxon>
        <taxon>Alphaproteobacteria</taxon>
        <taxon>Sphingomonadales</taxon>
        <taxon>Sphingomonadaceae</taxon>
        <taxon>environmental samples</taxon>
    </lineage>
</organism>
<evidence type="ECO:0000313" key="2">
    <source>
        <dbReference type="EMBL" id="CAA9487710.1"/>
    </source>
</evidence>
<accession>A0A6J4S1Z9</accession>
<sequence>EALPHSSLRQRSSRAFERASDCSGYEQRRAVPDGEQHLREIGTGPEGAAGGGPCQPVL</sequence>
<feature type="region of interest" description="Disordered" evidence="1">
    <location>
        <begin position="1"/>
        <end position="58"/>
    </location>
</feature>
<dbReference type="EMBL" id="CADCVX010000083">
    <property type="protein sequence ID" value="CAA9487710.1"/>
    <property type="molecule type" value="Genomic_DNA"/>
</dbReference>
<feature type="compositionally biased region" description="Basic and acidic residues" evidence="1">
    <location>
        <begin position="14"/>
        <end position="40"/>
    </location>
</feature>
<feature type="non-terminal residue" evidence="2">
    <location>
        <position position="1"/>
    </location>
</feature>
<gene>
    <name evidence="2" type="ORF">AVDCRST_MAG91-348</name>
</gene>
<proteinExistence type="predicted"/>
<reference evidence="2" key="1">
    <citation type="submission" date="2020-02" db="EMBL/GenBank/DDBJ databases">
        <authorList>
            <person name="Meier V. D."/>
        </authorList>
    </citation>
    <scope>NUCLEOTIDE SEQUENCE</scope>
    <source>
        <strain evidence="2">AVDCRST_MAG91</strain>
    </source>
</reference>
<dbReference type="AlphaFoldDB" id="A0A6J4S1Z9"/>
<evidence type="ECO:0000256" key="1">
    <source>
        <dbReference type="SAM" id="MobiDB-lite"/>
    </source>
</evidence>
<protein>
    <submittedName>
        <fullName evidence="2">Uncharacterized protein</fullName>
    </submittedName>
</protein>
<name>A0A6J4S1Z9_9SPHN</name>
<feature type="compositionally biased region" description="Gly residues" evidence="1">
    <location>
        <begin position="44"/>
        <end position="58"/>
    </location>
</feature>